<proteinExistence type="predicted"/>
<keyword evidence="3" id="KW-1185">Reference proteome</keyword>
<evidence type="ECO:0000256" key="1">
    <source>
        <dbReference type="SAM" id="MobiDB-lite"/>
    </source>
</evidence>
<feature type="compositionally biased region" description="Polar residues" evidence="1">
    <location>
        <begin position="31"/>
        <end position="60"/>
    </location>
</feature>
<feature type="compositionally biased region" description="Polar residues" evidence="1">
    <location>
        <begin position="1"/>
        <end position="10"/>
    </location>
</feature>
<name>A0ABQ0CQZ9_9HYPO</name>
<comment type="caution">
    <text evidence="2">The sequence shown here is derived from an EMBL/GenBank/DDBJ whole genome shotgun (WGS) entry which is preliminary data.</text>
</comment>
<feature type="compositionally biased region" description="Low complexity" evidence="1">
    <location>
        <begin position="452"/>
        <end position="469"/>
    </location>
</feature>
<dbReference type="Proteomes" id="UP001562357">
    <property type="component" value="Unassembled WGS sequence"/>
</dbReference>
<feature type="compositionally biased region" description="Polar residues" evidence="1">
    <location>
        <begin position="298"/>
        <end position="316"/>
    </location>
</feature>
<dbReference type="EMBL" id="BAAFGZ010000154">
    <property type="protein sequence ID" value="GAB0135866.1"/>
    <property type="molecule type" value="Genomic_DNA"/>
</dbReference>
<reference evidence="3" key="1">
    <citation type="submission" date="2024-06" db="EMBL/GenBank/DDBJ databases">
        <title>Draft Genome Sequences of Epichloe bromicola Strains Isolated from Elymus ciliaris.</title>
        <authorList>
            <consortium name="Epichloe bromicola genome sequencing consortium"/>
            <person name="Miura A."/>
            <person name="Imano S."/>
            <person name="Ashida A."/>
            <person name="Sato I."/>
            <person name="Chiba S."/>
            <person name="Tanaka A."/>
            <person name="Camagna M."/>
            <person name="Takemoto D."/>
        </authorList>
    </citation>
    <scope>NUCLEOTIDE SEQUENCE [LARGE SCALE GENOMIC DNA]</scope>
    <source>
        <strain evidence="3">DP</strain>
    </source>
</reference>
<gene>
    <name evidence="2" type="primary">g4188</name>
    <name evidence="2" type="ORF">EsDP_00004188</name>
</gene>
<sequence>MAFQQPTRQAAQRVARPISLQDDTVAVLPRPSSSETEPEGSQTWVLFSPPTDVTTTSYLTESEHSLETPGRSRLSDLGSRNTVARSEEISDTKQSSALSAVDDRVADEDAELDSLDSHLPDFRSVPGLILSQQGQHATPVFPTHDGLGSFRLDRPVIGTDAQDQLYQFEKFNPRKIRRRQDSFDHTQVNLREMSPQEEEKRQRIEAWRLEHSRVLIDEVQRETRRRQKSLASMHRSKRSTDIEADDLTWHDEDAYQAEEDQENLVARITRKVIKDLLGIDDVMLSILLGEELPAAYEDSSSSTPRASQSGAQAISESTDQASWQLRIIERLSRELGILVTHLSPHPGAFATYSKMQHMSLPFAGLPVIPESSDAGIARCVPEPDKTSHVIVPEFQPTMNRHSQPIEITSRKQSGNDQMEDVDMTGGGFSKEEWEKGLDIKLVFRYLVSRFTSRSSTSSPSPATHHATSTPQDNAAKVARIRQHHPLIARTRPVEWRSFKAATPTSPLALRHQSSCASHSTKRSARKSSCSSRHYWDIGGTLGTGSAIASNGPMGSWGEV</sequence>
<protein>
    <submittedName>
        <fullName evidence="2">Uncharacterized protein</fullName>
    </submittedName>
</protein>
<organism evidence="2 3">
    <name type="scientific">Epichloe bromicola</name>
    <dbReference type="NCBI Taxonomy" id="79588"/>
    <lineage>
        <taxon>Eukaryota</taxon>
        <taxon>Fungi</taxon>
        <taxon>Dikarya</taxon>
        <taxon>Ascomycota</taxon>
        <taxon>Pezizomycotina</taxon>
        <taxon>Sordariomycetes</taxon>
        <taxon>Hypocreomycetidae</taxon>
        <taxon>Hypocreales</taxon>
        <taxon>Clavicipitaceae</taxon>
        <taxon>Epichloe</taxon>
    </lineage>
</organism>
<feature type="region of interest" description="Disordered" evidence="1">
    <location>
        <begin position="1"/>
        <end position="101"/>
    </location>
</feature>
<evidence type="ECO:0000313" key="3">
    <source>
        <dbReference type="Proteomes" id="UP001562357"/>
    </source>
</evidence>
<accession>A0ABQ0CQZ9</accession>
<feature type="region of interest" description="Disordered" evidence="1">
    <location>
        <begin position="452"/>
        <end position="475"/>
    </location>
</feature>
<evidence type="ECO:0000313" key="2">
    <source>
        <dbReference type="EMBL" id="GAB0135866.1"/>
    </source>
</evidence>
<feature type="region of interest" description="Disordered" evidence="1">
    <location>
        <begin position="295"/>
        <end position="316"/>
    </location>
</feature>